<feature type="binding site" evidence="10 13">
    <location>
        <position position="35"/>
    </location>
    <ligand>
        <name>a divalent metal cation</name>
        <dbReference type="ChEBI" id="CHEBI:60240"/>
    </ligand>
</feature>
<name>E1R2Y2_SEDSS</name>
<comment type="cofactor">
    <cofactor evidence="5">
        <name>Fe(2+)</name>
        <dbReference type="ChEBI" id="CHEBI:29033"/>
    </cofactor>
</comment>
<feature type="binding site" evidence="14">
    <location>
        <position position="178"/>
    </location>
    <ligand>
        <name>substrate</name>
    </ligand>
</feature>
<evidence type="ECO:0000256" key="10">
    <source>
        <dbReference type="HAMAP-Rule" id="MF_02227"/>
    </source>
</evidence>
<evidence type="ECO:0000313" key="16">
    <source>
        <dbReference type="Proteomes" id="UP000002318"/>
    </source>
</evidence>
<dbReference type="HOGENOM" id="CLU_054856_2_1_12"/>
<evidence type="ECO:0000256" key="7">
    <source>
        <dbReference type="ARBA" id="ARBA00013188"/>
    </source>
</evidence>
<dbReference type="InterPro" id="IPR026019">
    <property type="entry name" value="Ribul_P_3_epim"/>
</dbReference>
<feature type="binding site" evidence="10 14">
    <location>
        <begin position="144"/>
        <end position="147"/>
    </location>
    <ligand>
        <name>substrate</name>
    </ligand>
</feature>
<feature type="binding site" evidence="10 14">
    <location>
        <position position="10"/>
    </location>
    <ligand>
        <name>substrate</name>
    </ligand>
</feature>
<evidence type="ECO:0000256" key="12">
    <source>
        <dbReference type="PIRSR" id="PIRSR001461-1"/>
    </source>
</evidence>
<dbReference type="PIRSF" id="PIRSF001461">
    <property type="entry name" value="RPE"/>
    <property type="match status" value="1"/>
</dbReference>
<dbReference type="FunFam" id="3.20.20.70:FF:000004">
    <property type="entry name" value="Ribulose-phosphate 3-epimerase"/>
    <property type="match status" value="1"/>
</dbReference>
<dbReference type="Proteomes" id="UP000002318">
    <property type="component" value="Chromosome"/>
</dbReference>
<comment type="cofactor">
    <cofactor evidence="10 13">
        <name>a divalent metal cation</name>
        <dbReference type="ChEBI" id="CHEBI:60240"/>
    </cofactor>
    <text evidence="10 13">Binds 1 divalent metal cation per subunit.</text>
</comment>
<comment type="cofactor">
    <cofactor evidence="3">
        <name>Co(2+)</name>
        <dbReference type="ChEBI" id="CHEBI:48828"/>
    </cofactor>
</comment>
<evidence type="ECO:0000256" key="14">
    <source>
        <dbReference type="PIRSR" id="PIRSR001461-3"/>
    </source>
</evidence>
<evidence type="ECO:0000256" key="3">
    <source>
        <dbReference type="ARBA" id="ARBA00001941"/>
    </source>
</evidence>
<feature type="active site" description="Proton donor" evidence="10 12">
    <location>
        <position position="176"/>
    </location>
</feature>
<feature type="binding site" evidence="10 14">
    <location>
        <begin position="198"/>
        <end position="199"/>
    </location>
    <ligand>
        <name>substrate</name>
    </ligand>
</feature>
<dbReference type="CDD" id="cd00429">
    <property type="entry name" value="RPE"/>
    <property type="match status" value="1"/>
</dbReference>
<reference evidence="15 16" key="1">
    <citation type="journal article" date="2010" name="Stand. Genomic Sci.">
        <title>Complete genome sequence of Spirochaeta smaragdinae type strain (SEBR 4228).</title>
        <authorList>
            <person name="Mavromatis K."/>
            <person name="Yasawong M."/>
            <person name="Chertkov O."/>
            <person name="Lapidus A."/>
            <person name="Lucas S."/>
            <person name="Nolan M."/>
            <person name="Del Rio T.G."/>
            <person name="Tice H."/>
            <person name="Cheng J.F."/>
            <person name="Pitluck S."/>
            <person name="Liolios K."/>
            <person name="Ivanova N."/>
            <person name="Tapia R."/>
            <person name="Han C."/>
            <person name="Bruce D."/>
            <person name="Goodwin L."/>
            <person name="Pati A."/>
            <person name="Chen A."/>
            <person name="Palaniappan K."/>
            <person name="Land M."/>
            <person name="Hauser L."/>
            <person name="Chang Y.J."/>
            <person name="Jeffries C.D."/>
            <person name="Detter J.C."/>
            <person name="Rohde M."/>
            <person name="Brambilla E."/>
            <person name="Spring S."/>
            <person name="Goker M."/>
            <person name="Sikorski J."/>
            <person name="Woyke T."/>
            <person name="Bristow J."/>
            <person name="Eisen J.A."/>
            <person name="Markowitz V."/>
            <person name="Hugenholtz P."/>
            <person name="Klenk H.P."/>
            <person name="Kyrpides N.C."/>
        </authorList>
    </citation>
    <scope>NUCLEOTIDE SEQUENCE [LARGE SCALE GENOMIC DNA]</scope>
    <source>
        <strain evidence="16">DSM 11293 / JCM 15392 / SEBR 4228</strain>
    </source>
</reference>
<dbReference type="InterPro" id="IPR011060">
    <property type="entry name" value="RibuloseP-bd_barrel"/>
</dbReference>
<dbReference type="Gene3D" id="3.20.20.70">
    <property type="entry name" value="Aldolase class I"/>
    <property type="match status" value="1"/>
</dbReference>
<dbReference type="EMBL" id="CP002116">
    <property type="protein sequence ID" value="ADK81168.1"/>
    <property type="molecule type" value="Genomic_DNA"/>
</dbReference>
<dbReference type="PANTHER" id="PTHR11749">
    <property type="entry name" value="RIBULOSE-5-PHOSPHATE-3-EPIMERASE"/>
    <property type="match status" value="1"/>
</dbReference>
<feature type="binding site" evidence="10 13">
    <location>
        <position position="68"/>
    </location>
    <ligand>
        <name>a divalent metal cation</name>
        <dbReference type="ChEBI" id="CHEBI:60240"/>
    </ligand>
</feature>
<evidence type="ECO:0000256" key="2">
    <source>
        <dbReference type="ARBA" id="ARBA00001936"/>
    </source>
</evidence>
<dbReference type="GO" id="GO:0005737">
    <property type="term" value="C:cytoplasm"/>
    <property type="evidence" value="ECO:0007669"/>
    <property type="project" value="UniProtKB-ARBA"/>
</dbReference>
<dbReference type="GO" id="GO:0004750">
    <property type="term" value="F:D-ribulose-phosphate 3-epimerase activity"/>
    <property type="evidence" value="ECO:0007669"/>
    <property type="project" value="UniProtKB-UniRule"/>
</dbReference>
<feature type="active site" description="Proton acceptor" evidence="10 12">
    <location>
        <position position="37"/>
    </location>
</feature>
<evidence type="ECO:0000256" key="13">
    <source>
        <dbReference type="PIRSR" id="PIRSR001461-2"/>
    </source>
</evidence>
<evidence type="ECO:0000256" key="9">
    <source>
        <dbReference type="ARBA" id="ARBA00023235"/>
    </source>
</evidence>
<feature type="binding site" evidence="10">
    <location>
        <begin position="176"/>
        <end position="178"/>
    </location>
    <ligand>
        <name>substrate</name>
    </ligand>
</feature>
<evidence type="ECO:0000256" key="5">
    <source>
        <dbReference type="ARBA" id="ARBA00001954"/>
    </source>
</evidence>
<keyword evidence="8 10" id="KW-0479">Metal-binding</keyword>
<dbReference type="HAMAP" id="MF_02227">
    <property type="entry name" value="RPE"/>
    <property type="match status" value="1"/>
</dbReference>
<sequence>MNNQPLVAPSVLSADFGDIAAAIDRIEASQADMVHLDVMDGHFVPNITFGPKMVADIRKRTKLPLDVHLMVDNPESHVDAFIDAGADYITFHLEAVTHAHRLIQRIRDAKVKAGISLVPSTPASAISELLEDLDLVLVMTVNPGFGGQKLIPGCLRKVTQIKTMFEGASPILLSVDGGINRDTVRAAVSAGANLLVSGSAFFRAEDPAEEVRFLKAALSS</sequence>
<dbReference type="STRING" id="573413.Spirs_2046"/>
<feature type="binding site" evidence="10 14">
    <location>
        <position position="68"/>
    </location>
    <ligand>
        <name>substrate</name>
    </ligand>
</feature>
<organism evidence="15 16">
    <name type="scientific">Sediminispirochaeta smaragdinae (strain DSM 11293 / JCM 15392 / SEBR 4228)</name>
    <name type="common">Spirochaeta smaragdinae</name>
    <dbReference type="NCBI Taxonomy" id="573413"/>
    <lineage>
        <taxon>Bacteria</taxon>
        <taxon>Pseudomonadati</taxon>
        <taxon>Spirochaetota</taxon>
        <taxon>Spirochaetia</taxon>
        <taxon>Spirochaetales</taxon>
        <taxon>Spirochaetaceae</taxon>
        <taxon>Sediminispirochaeta</taxon>
    </lineage>
</organism>
<comment type="pathway">
    <text evidence="10">Carbohydrate degradation.</text>
</comment>
<evidence type="ECO:0000256" key="11">
    <source>
        <dbReference type="PIRNR" id="PIRNR001461"/>
    </source>
</evidence>
<dbReference type="GO" id="GO:0006098">
    <property type="term" value="P:pentose-phosphate shunt"/>
    <property type="evidence" value="ECO:0007669"/>
    <property type="project" value="UniProtKB-UniRule"/>
</dbReference>
<dbReference type="InterPro" id="IPR013785">
    <property type="entry name" value="Aldolase_TIM"/>
</dbReference>
<feature type="binding site" evidence="10 13">
    <location>
        <position position="37"/>
    </location>
    <ligand>
        <name>a divalent metal cation</name>
        <dbReference type="ChEBI" id="CHEBI:60240"/>
    </ligand>
</feature>
<keyword evidence="13" id="KW-0464">Manganese</keyword>
<proteinExistence type="inferred from homology"/>
<comment type="cofactor">
    <cofactor evidence="2">
        <name>Mn(2+)</name>
        <dbReference type="ChEBI" id="CHEBI:29035"/>
    </cofactor>
</comment>
<dbReference type="RefSeq" id="WP_013254632.1">
    <property type="nucleotide sequence ID" value="NC_014364.1"/>
</dbReference>
<accession>E1R2Y2</accession>
<keyword evidence="16" id="KW-1185">Reference proteome</keyword>
<keyword evidence="13" id="KW-0170">Cobalt</keyword>
<comment type="function">
    <text evidence="10">Catalyzes the reversible epimerization of D-ribulose 5-phosphate to D-xylulose 5-phosphate.</text>
</comment>
<comment type="cofactor">
    <cofactor evidence="4">
        <name>Zn(2+)</name>
        <dbReference type="ChEBI" id="CHEBI:29105"/>
    </cofactor>
</comment>
<keyword evidence="13" id="KW-0862">Zinc</keyword>
<evidence type="ECO:0000256" key="6">
    <source>
        <dbReference type="ARBA" id="ARBA00009541"/>
    </source>
</evidence>
<feature type="binding site" evidence="10 13">
    <location>
        <position position="176"/>
    </location>
    <ligand>
        <name>a divalent metal cation</name>
        <dbReference type="ChEBI" id="CHEBI:60240"/>
    </ligand>
</feature>
<dbReference type="Pfam" id="PF00834">
    <property type="entry name" value="Ribul_P_3_epim"/>
    <property type="match status" value="1"/>
</dbReference>
<evidence type="ECO:0000313" key="15">
    <source>
        <dbReference type="EMBL" id="ADK81168.1"/>
    </source>
</evidence>
<dbReference type="NCBIfam" id="TIGR01163">
    <property type="entry name" value="rpe"/>
    <property type="match status" value="1"/>
</dbReference>
<dbReference type="NCBIfam" id="NF004076">
    <property type="entry name" value="PRK05581.1-4"/>
    <property type="match status" value="1"/>
</dbReference>
<comment type="catalytic activity">
    <reaction evidence="1 10 11">
        <text>D-ribulose 5-phosphate = D-xylulose 5-phosphate</text>
        <dbReference type="Rhea" id="RHEA:13677"/>
        <dbReference type="ChEBI" id="CHEBI:57737"/>
        <dbReference type="ChEBI" id="CHEBI:58121"/>
        <dbReference type="EC" id="5.1.3.1"/>
    </reaction>
</comment>
<evidence type="ECO:0000256" key="4">
    <source>
        <dbReference type="ARBA" id="ARBA00001947"/>
    </source>
</evidence>
<protein>
    <recommendedName>
        <fullName evidence="7 10">Ribulose-phosphate 3-epimerase</fullName>
        <ecNumber evidence="7 10">5.1.3.1</ecNumber>
    </recommendedName>
</protein>
<dbReference type="GO" id="GO:0019323">
    <property type="term" value="P:pentose catabolic process"/>
    <property type="evidence" value="ECO:0007669"/>
    <property type="project" value="UniProtKB-UniRule"/>
</dbReference>
<dbReference type="eggNOG" id="COG0036">
    <property type="taxonomic scope" value="Bacteria"/>
</dbReference>
<gene>
    <name evidence="10" type="primary">rpe</name>
    <name evidence="15" type="ordered locus">Spirs_2046</name>
</gene>
<evidence type="ECO:0000256" key="8">
    <source>
        <dbReference type="ARBA" id="ARBA00022723"/>
    </source>
</evidence>
<dbReference type="AlphaFoldDB" id="E1R2Y2"/>
<dbReference type="KEGG" id="ssm:Spirs_2046"/>
<dbReference type="PROSITE" id="PS01085">
    <property type="entry name" value="RIBUL_P_3_EPIMER_1"/>
    <property type="match status" value="1"/>
</dbReference>
<dbReference type="SUPFAM" id="SSF51366">
    <property type="entry name" value="Ribulose-phoshate binding barrel"/>
    <property type="match status" value="1"/>
</dbReference>
<keyword evidence="10 11" id="KW-0119">Carbohydrate metabolism</keyword>
<comment type="similarity">
    <text evidence="6 10 11">Belongs to the ribulose-phosphate 3-epimerase family.</text>
</comment>
<dbReference type="EC" id="5.1.3.1" evidence="7 10"/>
<dbReference type="OrthoDB" id="1645589at2"/>
<dbReference type="InterPro" id="IPR000056">
    <property type="entry name" value="Ribul_P_3_epim-like"/>
</dbReference>
<evidence type="ECO:0000256" key="1">
    <source>
        <dbReference type="ARBA" id="ARBA00001782"/>
    </source>
</evidence>
<keyword evidence="9 10" id="KW-0413">Isomerase</keyword>
<dbReference type="GO" id="GO:0046872">
    <property type="term" value="F:metal ion binding"/>
    <property type="evidence" value="ECO:0007669"/>
    <property type="project" value="UniProtKB-UniRule"/>
</dbReference>